<keyword evidence="2" id="KW-1185">Reference proteome</keyword>
<name>A0A167X1C8_9AGAM</name>
<dbReference type="AlphaFoldDB" id="A0A167X1C8"/>
<protein>
    <submittedName>
        <fullName evidence="1">Uncharacterized protein</fullName>
    </submittedName>
</protein>
<accession>A0A167X1C8</accession>
<evidence type="ECO:0000313" key="2">
    <source>
        <dbReference type="Proteomes" id="UP000076532"/>
    </source>
</evidence>
<organism evidence="1 2">
    <name type="scientific">Athelia psychrophila</name>
    <dbReference type="NCBI Taxonomy" id="1759441"/>
    <lineage>
        <taxon>Eukaryota</taxon>
        <taxon>Fungi</taxon>
        <taxon>Dikarya</taxon>
        <taxon>Basidiomycota</taxon>
        <taxon>Agaricomycotina</taxon>
        <taxon>Agaricomycetes</taxon>
        <taxon>Agaricomycetidae</taxon>
        <taxon>Atheliales</taxon>
        <taxon>Atheliaceae</taxon>
        <taxon>Athelia</taxon>
    </lineage>
</organism>
<reference evidence="1 2" key="1">
    <citation type="journal article" date="2016" name="Mol. Biol. Evol.">
        <title>Comparative Genomics of Early-Diverging Mushroom-Forming Fungi Provides Insights into the Origins of Lignocellulose Decay Capabilities.</title>
        <authorList>
            <person name="Nagy L.G."/>
            <person name="Riley R."/>
            <person name="Tritt A."/>
            <person name="Adam C."/>
            <person name="Daum C."/>
            <person name="Floudas D."/>
            <person name="Sun H."/>
            <person name="Yadav J.S."/>
            <person name="Pangilinan J."/>
            <person name="Larsson K.H."/>
            <person name="Matsuura K."/>
            <person name="Barry K."/>
            <person name="Labutti K."/>
            <person name="Kuo R."/>
            <person name="Ohm R.A."/>
            <person name="Bhattacharya S.S."/>
            <person name="Shirouzu T."/>
            <person name="Yoshinaga Y."/>
            <person name="Martin F.M."/>
            <person name="Grigoriev I.V."/>
            <person name="Hibbett D.S."/>
        </authorList>
    </citation>
    <scope>NUCLEOTIDE SEQUENCE [LARGE SCALE GENOMIC DNA]</scope>
    <source>
        <strain evidence="1 2">CBS 109695</strain>
    </source>
</reference>
<gene>
    <name evidence="1" type="ORF">FIBSPDRAFT_1053399</name>
</gene>
<dbReference type="OrthoDB" id="3079716at2759"/>
<sequence>MANTSKATQKALARPEITFYLLGERVTKPIPGMQKLAWSAVDHNVKNLVPTTYAASVAYLAQERLKPKAAQDLRREMCMMNVAAIPSEQDLVLVIPSMKAMIPLYARCSLFLPTTELPPDIFGTPEEPSSQFLLDRRFPNIPHHGRATIILSYFTRTGGELELLTGKENAIKLDYTPSSSAPRISPVENDDDR</sequence>
<proteinExistence type="predicted"/>
<evidence type="ECO:0000313" key="1">
    <source>
        <dbReference type="EMBL" id="KZP06718.1"/>
    </source>
</evidence>
<dbReference type="EMBL" id="KV417776">
    <property type="protein sequence ID" value="KZP06718.1"/>
    <property type="molecule type" value="Genomic_DNA"/>
</dbReference>
<dbReference type="Proteomes" id="UP000076532">
    <property type="component" value="Unassembled WGS sequence"/>
</dbReference>